<dbReference type="Pfam" id="PF13673">
    <property type="entry name" value="Acetyltransf_10"/>
    <property type="match status" value="1"/>
</dbReference>
<dbReference type="SUPFAM" id="SSF55729">
    <property type="entry name" value="Acyl-CoA N-acyltransferases (Nat)"/>
    <property type="match status" value="1"/>
</dbReference>
<dbReference type="GO" id="GO:0016746">
    <property type="term" value="F:acyltransferase activity"/>
    <property type="evidence" value="ECO:0007669"/>
    <property type="project" value="UniProtKB-KW"/>
</dbReference>
<proteinExistence type="predicted"/>
<evidence type="ECO:0000313" key="4">
    <source>
        <dbReference type="EMBL" id="MDF3833669.1"/>
    </source>
</evidence>
<dbReference type="EC" id="2.3.1.-" evidence="4"/>
<feature type="domain" description="N-acetyltransferase" evidence="3">
    <location>
        <begin position="3"/>
        <end position="142"/>
    </location>
</feature>
<evidence type="ECO:0000313" key="5">
    <source>
        <dbReference type="Proteomes" id="UP001216674"/>
    </source>
</evidence>
<dbReference type="InterPro" id="IPR050832">
    <property type="entry name" value="Bact_Acetyltransf"/>
</dbReference>
<reference evidence="4 5" key="1">
    <citation type="submission" date="2023-03" db="EMBL/GenBank/DDBJ databases">
        <title>Draft assemblies of triclosan tolerant bacteria isolated from returned activated sludge.</title>
        <authorList>
            <person name="Van Hamelsveld S."/>
        </authorList>
    </citation>
    <scope>NUCLEOTIDE SEQUENCE [LARGE SCALE GENOMIC DNA]</scope>
    <source>
        <strain evidence="4 5">GW210010_S58</strain>
    </source>
</reference>
<dbReference type="InterPro" id="IPR016181">
    <property type="entry name" value="Acyl_CoA_acyltransferase"/>
</dbReference>
<dbReference type="PANTHER" id="PTHR43877">
    <property type="entry name" value="AMINOALKYLPHOSPHONATE N-ACETYLTRANSFERASE-RELATED-RELATED"/>
    <property type="match status" value="1"/>
</dbReference>
<comment type="caution">
    <text evidence="4">The sequence shown here is derived from an EMBL/GenBank/DDBJ whole genome shotgun (WGS) entry which is preliminary data.</text>
</comment>
<dbReference type="InterPro" id="IPR000182">
    <property type="entry name" value="GNAT_dom"/>
</dbReference>
<keyword evidence="1 4" id="KW-0808">Transferase</keyword>
<organism evidence="4 5">
    <name type="scientific">Cupriavidus basilensis</name>
    <dbReference type="NCBI Taxonomy" id="68895"/>
    <lineage>
        <taxon>Bacteria</taxon>
        <taxon>Pseudomonadati</taxon>
        <taxon>Pseudomonadota</taxon>
        <taxon>Betaproteobacteria</taxon>
        <taxon>Burkholderiales</taxon>
        <taxon>Burkholderiaceae</taxon>
        <taxon>Cupriavidus</taxon>
    </lineage>
</organism>
<dbReference type="RefSeq" id="WP_276264956.1">
    <property type="nucleotide sequence ID" value="NZ_JARJLM010000207.1"/>
</dbReference>
<accession>A0ABT6AM24</accession>
<evidence type="ECO:0000256" key="1">
    <source>
        <dbReference type="ARBA" id="ARBA00022679"/>
    </source>
</evidence>
<dbReference type="CDD" id="cd04301">
    <property type="entry name" value="NAT_SF"/>
    <property type="match status" value="1"/>
</dbReference>
<dbReference type="Gene3D" id="3.40.630.30">
    <property type="match status" value="1"/>
</dbReference>
<evidence type="ECO:0000259" key="3">
    <source>
        <dbReference type="PROSITE" id="PS51186"/>
    </source>
</evidence>
<dbReference type="PROSITE" id="PS51186">
    <property type="entry name" value="GNAT"/>
    <property type="match status" value="1"/>
</dbReference>
<name>A0ABT6AM24_9BURK</name>
<sequence length="156" mass="17291">MEISIREFVEADREALRALFVASRDAAFAWCPPGAHKREDFDACTEGERILVAVAAGHPVGFASVWEPDSFLHNLFVHPQYQRQGVASALLASCEAYFSCPPTLKCVKANDNARRFYLSRGWRVQSEAEGPDGPYLLMVRLPATEENTSSMARPDG</sequence>
<keyword evidence="5" id="KW-1185">Reference proteome</keyword>
<dbReference type="Proteomes" id="UP001216674">
    <property type="component" value="Unassembled WGS sequence"/>
</dbReference>
<dbReference type="PANTHER" id="PTHR43877:SF1">
    <property type="entry name" value="ACETYLTRANSFERASE"/>
    <property type="match status" value="1"/>
</dbReference>
<evidence type="ECO:0000256" key="2">
    <source>
        <dbReference type="ARBA" id="ARBA00023315"/>
    </source>
</evidence>
<gene>
    <name evidence="4" type="ORF">P3W85_12015</name>
</gene>
<protein>
    <submittedName>
        <fullName evidence="4">GNAT family N-acetyltransferase</fullName>
        <ecNumber evidence="4">2.3.1.-</ecNumber>
    </submittedName>
</protein>
<dbReference type="EMBL" id="JARJLM010000207">
    <property type="protein sequence ID" value="MDF3833669.1"/>
    <property type="molecule type" value="Genomic_DNA"/>
</dbReference>
<keyword evidence="2 4" id="KW-0012">Acyltransferase</keyword>